<evidence type="ECO:0000313" key="4">
    <source>
        <dbReference type="Proteomes" id="UP000008144"/>
    </source>
</evidence>
<dbReference type="InterPro" id="IPR036638">
    <property type="entry name" value="HLH_DNA-bd_sf"/>
</dbReference>
<dbReference type="AlphaFoldDB" id="H2XM01"/>
<organism evidence="3 4">
    <name type="scientific">Ciona intestinalis</name>
    <name type="common">Transparent sea squirt</name>
    <name type="synonym">Ascidia intestinalis</name>
    <dbReference type="NCBI Taxonomy" id="7719"/>
    <lineage>
        <taxon>Eukaryota</taxon>
        <taxon>Metazoa</taxon>
        <taxon>Chordata</taxon>
        <taxon>Tunicata</taxon>
        <taxon>Ascidiacea</taxon>
        <taxon>Phlebobranchia</taxon>
        <taxon>Cionidae</taxon>
        <taxon>Ciona</taxon>
    </lineage>
</organism>
<evidence type="ECO:0000259" key="2">
    <source>
        <dbReference type="PROSITE" id="PS50888"/>
    </source>
</evidence>
<dbReference type="InParanoid" id="H2XM01"/>
<reference evidence="3" key="4">
    <citation type="submission" date="2025-09" db="UniProtKB">
        <authorList>
            <consortium name="Ensembl"/>
        </authorList>
    </citation>
    <scope>IDENTIFICATION</scope>
</reference>
<dbReference type="Proteomes" id="UP000008144">
    <property type="component" value="Chromosome 9"/>
</dbReference>
<dbReference type="Gene3D" id="4.10.280.10">
    <property type="entry name" value="Helix-loop-helix DNA-binding domain"/>
    <property type="match status" value="1"/>
</dbReference>
<evidence type="ECO:0000256" key="1">
    <source>
        <dbReference type="SAM" id="MobiDB-lite"/>
    </source>
</evidence>
<dbReference type="OMA" id="VEYINIM"/>
<dbReference type="InterPro" id="IPR011598">
    <property type="entry name" value="bHLH_dom"/>
</dbReference>
<name>H2XM01_CIOIN</name>
<accession>H2XM01</accession>
<dbReference type="Pfam" id="PF00010">
    <property type="entry name" value="HLH"/>
    <property type="match status" value="1"/>
</dbReference>
<dbReference type="EMBL" id="EAAA01002870">
    <property type="status" value="NOT_ANNOTATED_CDS"/>
    <property type="molecule type" value="Genomic_DNA"/>
</dbReference>
<feature type="compositionally biased region" description="Polar residues" evidence="1">
    <location>
        <begin position="101"/>
        <end position="116"/>
    </location>
</feature>
<dbReference type="Ensembl" id="ENSCINT00000036688.1">
    <property type="protein sequence ID" value="ENSCINP00000030683.1"/>
    <property type="gene ID" value="ENSCING00000024943.1"/>
</dbReference>
<reference evidence="4" key="1">
    <citation type="journal article" date="2002" name="Science">
        <title>The draft genome of Ciona intestinalis: insights into chordate and vertebrate origins.</title>
        <authorList>
            <person name="Dehal P."/>
            <person name="Satou Y."/>
            <person name="Campbell R.K."/>
            <person name="Chapman J."/>
            <person name="Degnan B."/>
            <person name="De Tomaso A."/>
            <person name="Davidson B."/>
            <person name="Di Gregorio A."/>
            <person name="Gelpke M."/>
            <person name="Goodstein D.M."/>
            <person name="Harafuji N."/>
            <person name="Hastings K.E."/>
            <person name="Ho I."/>
            <person name="Hotta K."/>
            <person name="Huang W."/>
            <person name="Kawashima T."/>
            <person name="Lemaire P."/>
            <person name="Martinez D."/>
            <person name="Meinertzhagen I.A."/>
            <person name="Necula S."/>
            <person name="Nonaka M."/>
            <person name="Putnam N."/>
            <person name="Rash S."/>
            <person name="Saiga H."/>
            <person name="Satake M."/>
            <person name="Terry A."/>
            <person name="Yamada L."/>
            <person name="Wang H.G."/>
            <person name="Awazu S."/>
            <person name="Azumi K."/>
            <person name="Boore J."/>
            <person name="Branno M."/>
            <person name="Chin-Bow S."/>
            <person name="DeSantis R."/>
            <person name="Doyle S."/>
            <person name="Francino P."/>
            <person name="Keys D.N."/>
            <person name="Haga S."/>
            <person name="Hayashi H."/>
            <person name="Hino K."/>
            <person name="Imai K.S."/>
            <person name="Inaba K."/>
            <person name="Kano S."/>
            <person name="Kobayashi K."/>
            <person name="Kobayashi M."/>
            <person name="Lee B.I."/>
            <person name="Makabe K.W."/>
            <person name="Manohar C."/>
            <person name="Matassi G."/>
            <person name="Medina M."/>
            <person name="Mochizuki Y."/>
            <person name="Mount S."/>
            <person name="Morishita T."/>
            <person name="Miura S."/>
            <person name="Nakayama A."/>
            <person name="Nishizaka S."/>
            <person name="Nomoto H."/>
            <person name="Ohta F."/>
            <person name="Oishi K."/>
            <person name="Rigoutsos I."/>
            <person name="Sano M."/>
            <person name="Sasaki A."/>
            <person name="Sasakura Y."/>
            <person name="Shoguchi E."/>
            <person name="Shin-i T."/>
            <person name="Spagnuolo A."/>
            <person name="Stainier D."/>
            <person name="Suzuki M.M."/>
            <person name="Tassy O."/>
            <person name="Takatori N."/>
            <person name="Tokuoka M."/>
            <person name="Yagi K."/>
            <person name="Yoshizaki F."/>
            <person name="Wada S."/>
            <person name="Zhang C."/>
            <person name="Hyatt P.D."/>
            <person name="Larimer F."/>
            <person name="Detter C."/>
            <person name="Doggett N."/>
            <person name="Glavina T."/>
            <person name="Hawkins T."/>
            <person name="Richardson P."/>
            <person name="Lucas S."/>
            <person name="Kohara Y."/>
            <person name="Levine M."/>
            <person name="Satoh N."/>
            <person name="Rokhsar D.S."/>
        </authorList>
    </citation>
    <scope>NUCLEOTIDE SEQUENCE [LARGE SCALE GENOMIC DNA]</scope>
</reference>
<proteinExistence type="predicted"/>
<dbReference type="GeneTree" id="ENSGT00390000015568"/>
<evidence type="ECO:0000313" key="3">
    <source>
        <dbReference type="Ensembl" id="ENSCINP00000030683.1"/>
    </source>
</evidence>
<dbReference type="PROSITE" id="PS50888">
    <property type="entry name" value="BHLH"/>
    <property type="match status" value="1"/>
</dbReference>
<feature type="domain" description="BHLH" evidence="2">
    <location>
        <begin position="1"/>
        <end position="44"/>
    </location>
</feature>
<dbReference type="HOGENOM" id="CLU_076109_0_0_1"/>
<dbReference type="SMART" id="SM00353">
    <property type="entry name" value="HLH"/>
    <property type="match status" value="1"/>
</dbReference>
<protein>
    <recommendedName>
        <fullName evidence="2">BHLH domain-containing protein</fullName>
    </recommendedName>
</protein>
<sequence>MEKVRRKRINNSLDKLRTLLPHSVNIKKDMASLLEQTVEYINIMHTVLNEDKPACLNKVYIAYRQKTEEIENFRKSLKKTISSNTSAKRSKSSEPGCSWGHSFSNYTPQPSSSNSDVDPLLKHSCMAPSYYDALSARMGNHPWSHQKTIQDSMFASQPSFSGQSQSGQLISIPMQTTASTSRSIYYPPAANVPVKQFDGNFTFSHVSENGEITEQQKPNGVTNVKSETWQPVLQSNEVLTSKASSSTAVDLVMGSGKLIAPNNQ</sequence>
<reference evidence="3" key="2">
    <citation type="journal article" date="2008" name="Genome Biol.">
        <title>Improved genome assembly and evidence-based global gene model set for the chordate Ciona intestinalis: new insight into intron and operon populations.</title>
        <authorList>
            <person name="Satou Y."/>
            <person name="Mineta K."/>
            <person name="Ogasawara M."/>
            <person name="Sasakura Y."/>
            <person name="Shoguchi E."/>
            <person name="Ueno K."/>
            <person name="Yamada L."/>
            <person name="Matsumoto J."/>
            <person name="Wasserscheid J."/>
            <person name="Dewar K."/>
            <person name="Wiley G.B."/>
            <person name="Macmil S.L."/>
            <person name="Roe B.A."/>
            <person name="Zeller R.W."/>
            <person name="Hastings K.E."/>
            <person name="Lemaire P."/>
            <person name="Lindquist E."/>
            <person name="Endo T."/>
            <person name="Hotta K."/>
            <person name="Inaba K."/>
        </authorList>
    </citation>
    <scope>NUCLEOTIDE SEQUENCE [LARGE SCALE GENOMIC DNA]</scope>
    <source>
        <strain evidence="3">wild type</strain>
    </source>
</reference>
<feature type="region of interest" description="Disordered" evidence="1">
    <location>
        <begin position="80"/>
        <end position="117"/>
    </location>
</feature>
<dbReference type="SUPFAM" id="SSF47459">
    <property type="entry name" value="HLH, helix-loop-helix DNA-binding domain"/>
    <property type="match status" value="1"/>
</dbReference>
<reference evidence="3" key="3">
    <citation type="submission" date="2025-08" db="UniProtKB">
        <authorList>
            <consortium name="Ensembl"/>
        </authorList>
    </citation>
    <scope>IDENTIFICATION</scope>
</reference>
<dbReference type="GO" id="GO:0046983">
    <property type="term" value="F:protein dimerization activity"/>
    <property type="evidence" value="ECO:0007669"/>
    <property type="project" value="InterPro"/>
</dbReference>
<keyword evidence="4" id="KW-1185">Reference proteome</keyword>